<feature type="non-terminal residue" evidence="2">
    <location>
        <position position="69"/>
    </location>
</feature>
<protein>
    <submittedName>
        <fullName evidence="2">Uncharacterized protein</fullName>
    </submittedName>
</protein>
<name>A0A0B7AV22_9EUPU</name>
<gene>
    <name evidence="2" type="primary">ORF142640</name>
</gene>
<dbReference type="EMBL" id="HACG01037562">
    <property type="protein sequence ID" value="CEK84427.1"/>
    <property type="molecule type" value="Transcribed_RNA"/>
</dbReference>
<accession>A0A0B7AV22</accession>
<feature type="region of interest" description="Disordered" evidence="1">
    <location>
        <begin position="1"/>
        <end position="35"/>
    </location>
</feature>
<organism evidence="2">
    <name type="scientific">Arion vulgaris</name>
    <dbReference type="NCBI Taxonomy" id="1028688"/>
    <lineage>
        <taxon>Eukaryota</taxon>
        <taxon>Metazoa</taxon>
        <taxon>Spiralia</taxon>
        <taxon>Lophotrochozoa</taxon>
        <taxon>Mollusca</taxon>
        <taxon>Gastropoda</taxon>
        <taxon>Heterobranchia</taxon>
        <taxon>Euthyneura</taxon>
        <taxon>Panpulmonata</taxon>
        <taxon>Eupulmonata</taxon>
        <taxon>Stylommatophora</taxon>
        <taxon>Helicina</taxon>
        <taxon>Arionoidea</taxon>
        <taxon>Arionidae</taxon>
        <taxon>Arion</taxon>
    </lineage>
</organism>
<proteinExistence type="predicted"/>
<evidence type="ECO:0000256" key="1">
    <source>
        <dbReference type="SAM" id="MobiDB-lite"/>
    </source>
</evidence>
<sequence length="69" mass="7920">MADLHRTQPSDLLADLHALPRETSHPQQFSAETGPKHDFEVIAQKETFLELFLSTTLLSTYEFDNKMTE</sequence>
<reference evidence="2" key="1">
    <citation type="submission" date="2014-12" db="EMBL/GenBank/DDBJ databases">
        <title>Insight into the proteome of Arion vulgaris.</title>
        <authorList>
            <person name="Aradska J."/>
            <person name="Bulat T."/>
            <person name="Smidak R."/>
            <person name="Sarate P."/>
            <person name="Gangsoo J."/>
            <person name="Sialana F."/>
            <person name="Bilban M."/>
            <person name="Lubec G."/>
        </authorList>
    </citation>
    <scope>NUCLEOTIDE SEQUENCE</scope>
    <source>
        <tissue evidence="2">Skin</tissue>
    </source>
</reference>
<evidence type="ECO:0000313" key="2">
    <source>
        <dbReference type="EMBL" id="CEK84427.1"/>
    </source>
</evidence>
<dbReference type="AlphaFoldDB" id="A0A0B7AV22"/>